<proteinExistence type="predicted"/>
<dbReference type="GO" id="GO:0008375">
    <property type="term" value="F:acetylglucosaminyltransferase activity"/>
    <property type="evidence" value="ECO:0007669"/>
    <property type="project" value="TreeGrafter"/>
</dbReference>
<sequence length="246" mass="27716">MFCFVWWSHAPLTLPAIHLCRSHPPADGGNRRRIETDRLSVRNEMRFYSVRFGCLLAFACLVSVTWIKSIPRDGVSKGSTRLSDLQVLYDRLLVAEELGGQVSRDLSNILEQLRNMSKSANITYPTNNSSTTISTETIRQLAGDPGQRVFLQPNIYLYMPHLRQHPDSLIPNVVLGQGRRGVSMVLGIPTVKRDKQNYLVGTLSSLLYSLTSSQRQDLLIIVFVAEVDSDYLGSIAQTVRKKCKMF</sequence>
<accession>A0AAD3M6E2</accession>
<keyword evidence="1" id="KW-1133">Transmembrane helix</keyword>
<dbReference type="GO" id="GO:0005783">
    <property type="term" value="C:endoplasmic reticulum"/>
    <property type="evidence" value="ECO:0007669"/>
    <property type="project" value="TreeGrafter"/>
</dbReference>
<dbReference type="PANTHER" id="PTHR12062:SF27">
    <property type="entry name" value="ALPHA-1,3-MANNOSYL-GLYCOPROTEIN 4-BETA-N-ACETYLGLUCOSAMINYLTRANSFERASE B"/>
    <property type="match status" value="1"/>
</dbReference>
<reference evidence="3" key="1">
    <citation type="submission" date="2022-08" db="EMBL/GenBank/DDBJ databases">
        <title>Genome sequencing of akame (Lates japonicus).</title>
        <authorList>
            <person name="Hashiguchi Y."/>
            <person name="Takahashi H."/>
        </authorList>
    </citation>
    <scope>NUCLEOTIDE SEQUENCE</scope>
    <source>
        <strain evidence="3">Kochi</strain>
    </source>
</reference>
<dbReference type="GO" id="GO:0005795">
    <property type="term" value="C:Golgi stack"/>
    <property type="evidence" value="ECO:0007669"/>
    <property type="project" value="TreeGrafter"/>
</dbReference>
<dbReference type="PANTHER" id="PTHR12062">
    <property type="entry name" value="N-ACETYLGLUCOSAMINYLTRANSFERASE VI"/>
    <property type="match status" value="1"/>
</dbReference>
<keyword evidence="1" id="KW-0812">Transmembrane</keyword>
<dbReference type="GO" id="GO:0005793">
    <property type="term" value="C:endoplasmic reticulum-Golgi intermediate compartment"/>
    <property type="evidence" value="ECO:0007669"/>
    <property type="project" value="TreeGrafter"/>
</dbReference>
<evidence type="ECO:0000256" key="1">
    <source>
        <dbReference type="SAM" id="Phobius"/>
    </source>
</evidence>
<protein>
    <submittedName>
        <fullName evidence="3">Alpha-1,3-mannosyl-glycoprotein 4-beta-N-acetylglucosaminyltransferase B-like protein</fullName>
    </submittedName>
</protein>
<dbReference type="AlphaFoldDB" id="A0AAD3M6E2"/>
<dbReference type="EMBL" id="BRZM01000006">
    <property type="protein sequence ID" value="GLD48522.1"/>
    <property type="molecule type" value="Genomic_DNA"/>
</dbReference>
<dbReference type="InterPro" id="IPR006759">
    <property type="entry name" value="Glyco_transf_54"/>
</dbReference>
<dbReference type="Pfam" id="PF04666">
    <property type="entry name" value="MGAT4_cons"/>
    <property type="match status" value="1"/>
</dbReference>
<feature type="domain" description="MGAT4 conserved region" evidence="2">
    <location>
        <begin position="153"/>
        <end position="243"/>
    </location>
</feature>
<dbReference type="Proteomes" id="UP001279410">
    <property type="component" value="Unassembled WGS sequence"/>
</dbReference>
<evidence type="ECO:0000313" key="3">
    <source>
        <dbReference type="EMBL" id="GLD48522.1"/>
    </source>
</evidence>
<keyword evidence="1" id="KW-0472">Membrane</keyword>
<feature type="transmembrane region" description="Helical" evidence="1">
    <location>
        <begin position="46"/>
        <end position="67"/>
    </location>
</feature>
<organism evidence="3 4">
    <name type="scientific">Lates japonicus</name>
    <name type="common">Japanese lates</name>
    <dbReference type="NCBI Taxonomy" id="270547"/>
    <lineage>
        <taxon>Eukaryota</taxon>
        <taxon>Metazoa</taxon>
        <taxon>Chordata</taxon>
        <taxon>Craniata</taxon>
        <taxon>Vertebrata</taxon>
        <taxon>Euteleostomi</taxon>
        <taxon>Actinopterygii</taxon>
        <taxon>Neopterygii</taxon>
        <taxon>Teleostei</taxon>
        <taxon>Neoteleostei</taxon>
        <taxon>Acanthomorphata</taxon>
        <taxon>Carangaria</taxon>
        <taxon>Carangaria incertae sedis</taxon>
        <taxon>Centropomidae</taxon>
        <taxon>Lates</taxon>
    </lineage>
</organism>
<name>A0AAD3M6E2_LATJO</name>
<evidence type="ECO:0000259" key="2">
    <source>
        <dbReference type="Pfam" id="PF04666"/>
    </source>
</evidence>
<dbReference type="InterPro" id="IPR057279">
    <property type="entry name" value="MGAT4"/>
</dbReference>
<gene>
    <name evidence="3" type="ORF">AKAME5_000248500</name>
</gene>
<evidence type="ECO:0000313" key="4">
    <source>
        <dbReference type="Proteomes" id="UP001279410"/>
    </source>
</evidence>
<dbReference type="GO" id="GO:0006487">
    <property type="term" value="P:protein N-linked glycosylation"/>
    <property type="evidence" value="ECO:0007669"/>
    <property type="project" value="TreeGrafter"/>
</dbReference>
<keyword evidence="4" id="KW-1185">Reference proteome</keyword>
<comment type="caution">
    <text evidence="3">The sequence shown here is derived from an EMBL/GenBank/DDBJ whole genome shotgun (WGS) entry which is preliminary data.</text>
</comment>